<dbReference type="GeneID" id="93720805"/>
<gene>
    <name evidence="9" type="primary">ftsY</name>
    <name evidence="13" type="ORF">BU057_08450</name>
</gene>
<protein>
    <recommendedName>
        <fullName evidence="9">Signal recognition particle receptor FtsY</fullName>
        <shortName evidence="9">SRP receptor</shortName>
        <ecNumber evidence="9">3.6.5.4</ecNumber>
    </recommendedName>
</protein>
<comment type="caution">
    <text evidence="13">The sequence shown here is derived from an EMBL/GenBank/DDBJ whole genome shotgun (WGS) entry which is preliminary data.</text>
</comment>
<evidence type="ECO:0000313" key="13">
    <source>
        <dbReference type="EMBL" id="PTI68535.1"/>
    </source>
</evidence>
<evidence type="ECO:0000256" key="5">
    <source>
        <dbReference type="ARBA" id="ARBA00023134"/>
    </source>
</evidence>
<name>A0ABX5IN26_9STAP</name>
<keyword evidence="5 9" id="KW-0342">GTP-binding</keyword>
<dbReference type="PANTHER" id="PTHR43134">
    <property type="entry name" value="SIGNAL RECOGNITION PARTICLE RECEPTOR SUBUNIT ALPHA"/>
    <property type="match status" value="1"/>
</dbReference>
<dbReference type="InterPro" id="IPR004390">
    <property type="entry name" value="SR_rcpt_FtsY"/>
</dbReference>
<reference evidence="13 14" key="1">
    <citation type="journal article" date="2016" name="Front. Microbiol.">
        <title>Comprehensive Phylogenetic Analysis of Bovine Non-aureus Staphylococci Species Based on Whole-Genome Sequencing.</title>
        <authorList>
            <person name="Naushad S."/>
            <person name="Barkema H.W."/>
            <person name="Luby C."/>
            <person name="Condas L.A."/>
            <person name="Nobrega D.B."/>
            <person name="Carson D.A."/>
            <person name="De Buck J."/>
        </authorList>
    </citation>
    <scope>NUCLEOTIDE SEQUENCE [LARGE SCALE GENOMIC DNA]</scope>
    <source>
        <strain evidence="13 14">SNUC 1084</strain>
    </source>
</reference>
<evidence type="ECO:0000256" key="2">
    <source>
        <dbReference type="ARBA" id="ARBA00022490"/>
    </source>
</evidence>
<dbReference type="InterPro" id="IPR036225">
    <property type="entry name" value="SRP/SRP_N"/>
</dbReference>
<dbReference type="Pfam" id="PF02881">
    <property type="entry name" value="SRP54_N"/>
    <property type="match status" value="1"/>
</dbReference>
<dbReference type="NCBIfam" id="TIGR00064">
    <property type="entry name" value="ftsY"/>
    <property type="match status" value="1"/>
</dbReference>
<accession>A0ABX5IN26</accession>
<dbReference type="RefSeq" id="WP_046836227.1">
    <property type="nucleotide sequence ID" value="NZ_CP118976.1"/>
</dbReference>
<dbReference type="InterPro" id="IPR027417">
    <property type="entry name" value="P-loop_NTPase"/>
</dbReference>
<keyword evidence="3 9" id="KW-0547">Nucleotide-binding</keyword>
<dbReference type="SMART" id="SM00962">
    <property type="entry name" value="SRP54"/>
    <property type="match status" value="1"/>
</dbReference>
<dbReference type="InterPro" id="IPR013822">
    <property type="entry name" value="Signal_recog_particl_SRP54_hlx"/>
</dbReference>
<evidence type="ECO:0000256" key="6">
    <source>
        <dbReference type="ARBA" id="ARBA00023136"/>
    </source>
</evidence>
<dbReference type="InterPro" id="IPR042101">
    <property type="entry name" value="SRP54_N_sf"/>
</dbReference>
<feature type="binding site" evidence="9">
    <location>
        <begin position="180"/>
        <end position="187"/>
    </location>
    <ligand>
        <name>GTP</name>
        <dbReference type="ChEBI" id="CHEBI:37565"/>
    </ligand>
</feature>
<keyword evidence="2 9" id="KW-0963">Cytoplasm</keyword>
<dbReference type="InterPro" id="IPR018247">
    <property type="entry name" value="EF_Hand_1_Ca_BS"/>
</dbReference>
<dbReference type="PROSITE" id="PS00300">
    <property type="entry name" value="SRP54"/>
    <property type="match status" value="1"/>
</dbReference>
<dbReference type="Gene3D" id="1.20.120.140">
    <property type="entry name" value="Signal recognition particle SRP54, nucleotide-binding domain"/>
    <property type="match status" value="1"/>
</dbReference>
<evidence type="ECO:0000256" key="1">
    <source>
        <dbReference type="ARBA" id="ARBA00022475"/>
    </source>
</evidence>
<dbReference type="Gene3D" id="3.40.50.300">
    <property type="entry name" value="P-loop containing nucleotide triphosphate hydrolases"/>
    <property type="match status" value="1"/>
</dbReference>
<dbReference type="Pfam" id="PF00448">
    <property type="entry name" value="SRP54"/>
    <property type="match status" value="1"/>
</dbReference>
<comment type="subcellular location">
    <subcellularLocation>
        <location evidence="9">Cell membrane</location>
        <topology evidence="9">Peripheral membrane protein</topology>
        <orientation evidence="9">Cytoplasmic side</orientation>
    </subcellularLocation>
    <subcellularLocation>
        <location evidence="9">Cytoplasm</location>
    </subcellularLocation>
</comment>
<dbReference type="PROSITE" id="PS00018">
    <property type="entry name" value="EF_HAND_1"/>
    <property type="match status" value="1"/>
</dbReference>
<dbReference type="PANTHER" id="PTHR43134:SF1">
    <property type="entry name" value="SIGNAL RECOGNITION PARTICLE RECEPTOR SUBUNIT ALPHA"/>
    <property type="match status" value="1"/>
</dbReference>
<dbReference type="EMBL" id="PZFR01000049">
    <property type="protein sequence ID" value="PTI68535.1"/>
    <property type="molecule type" value="Genomic_DNA"/>
</dbReference>
<keyword evidence="7 9" id="KW-0675">Receptor</keyword>
<keyword evidence="6 9" id="KW-0472">Membrane</keyword>
<comment type="catalytic activity">
    <reaction evidence="8 9">
        <text>GTP + H2O = GDP + phosphate + H(+)</text>
        <dbReference type="Rhea" id="RHEA:19669"/>
        <dbReference type="ChEBI" id="CHEBI:15377"/>
        <dbReference type="ChEBI" id="CHEBI:15378"/>
        <dbReference type="ChEBI" id="CHEBI:37565"/>
        <dbReference type="ChEBI" id="CHEBI:43474"/>
        <dbReference type="ChEBI" id="CHEBI:58189"/>
        <dbReference type="EC" id="3.6.5.4"/>
    </reaction>
</comment>
<dbReference type="HAMAP" id="MF_00920">
    <property type="entry name" value="FtsY"/>
    <property type="match status" value="1"/>
</dbReference>
<dbReference type="SMART" id="SM00963">
    <property type="entry name" value="SRP54_N"/>
    <property type="match status" value="1"/>
</dbReference>
<dbReference type="SUPFAM" id="SSF52540">
    <property type="entry name" value="P-loop containing nucleoside triphosphate hydrolases"/>
    <property type="match status" value="1"/>
</dbReference>
<comment type="function">
    <text evidence="9">Involved in targeting and insertion of nascent membrane proteins into the cytoplasmic membrane. Acts as a receptor for the complex formed by the signal recognition particle (SRP) and the ribosome-nascent chain (RNC).</text>
</comment>
<feature type="compositionally biased region" description="Acidic residues" evidence="11">
    <location>
        <begin position="18"/>
        <end position="33"/>
    </location>
</feature>
<evidence type="ECO:0000256" key="9">
    <source>
        <dbReference type="HAMAP-Rule" id="MF_00920"/>
    </source>
</evidence>
<evidence type="ECO:0000256" key="3">
    <source>
        <dbReference type="ARBA" id="ARBA00022741"/>
    </source>
</evidence>
<proteinExistence type="inferred from homology"/>
<comment type="subunit">
    <text evidence="9">Part of the signal recognition particle protein translocation system, which is composed of SRP and FtsY.</text>
</comment>
<evidence type="ECO:0000256" key="8">
    <source>
        <dbReference type="ARBA" id="ARBA00048027"/>
    </source>
</evidence>
<dbReference type="InterPro" id="IPR000897">
    <property type="entry name" value="SRP54_GTPase_dom"/>
</dbReference>
<feature type="binding site" evidence="9">
    <location>
        <begin position="262"/>
        <end position="266"/>
    </location>
    <ligand>
        <name>GTP</name>
        <dbReference type="ChEBI" id="CHEBI:37565"/>
    </ligand>
</feature>
<keyword evidence="10" id="KW-0175">Coiled coil</keyword>
<evidence type="ECO:0000256" key="7">
    <source>
        <dbReference type="ARBA" id="ARBA00023170"/>
    </source>
</evidence>
<evidence type="ECO:0000259" key="12">
    <source>
        <dbReference type="PROSITE" id="PS00300"/>
    </source>
</evidence>
<comment type="similarity">
    <text evidence="9">Belongs to the GTP-binding SRP family. FtsY subfamily.</text>
</comment>
<keyword evidence="14" id="KW-1185">Reference proteome</keyword>
<evidence type="ECO:0000256" key="11">
    <source>
        <dbReference type="SAM" id="MobiDB-lite"/>
    </source>
</evidence>
<organism evidence="13 14">
    <name type="scientific">Staphylococcus succinus</name>
    <dbReference type="NCBI Taxonomy" id="61015"/>
    <lineage>
        <taxon>Bacteria</taxon>
        <taxon>Bacillati</taxon>
        <taxon>Bacillota</taxon>
        <taxon>Bacilli</taxon>
        <taxon>Bacillales</taxon>
        <taxon>Staphylococcaceae</taxon>
        <taxon>Staphylococcus</taxon>
    </lineage>
</organism>
<keyword evidence="4 9" id="KW-0378">Hydrolase</keyword>
<dbReference type="SUPFAM" id="SSF47364">
    <property type="entry name" value="Domain of the SRP/SRP receptor G-proteins"/>
    <property type="match status" value="1"/>
</dbReference>
<feature type="coiled-coil region" evidence="10">
    <location>
        <begin position="76"/>
        <end position="103"/>
    </location>
</feature>
<evidence type="ECO:0000256" key="4">
    <source>
        <dbReference type="ARBA" id="ARBA00022801"/>
    </source>
</evidence>
<keyword evidence="1 9" id="KW-1003">Cell membrane</keyword>
<evidence type="ECO:0000256" key="10">
    <source>
        <dbReference type="SAM" id="Coils"/>
    </source>
</evidence>
<dbReference type="CDD" id="cd17874">
    <property type="entry name" value="FtsY"/>
    <property type="match status" value="1"/>
</dbReference>
<feature type="region of interest" description="Disordered" evidence="11">
    <location>
        <begin position="383"/>
        <end position="405"/>
    </location>
</feature>
<feature type="region of interest" description="Disordered" evidence="11">
    <location>
        <begin position="1"/>
        <end position="48"/>
    </location>
</feature>
<dbReference type="InterPro" id="IPR003593">
    <property type="entry name" value="AAA+_ATPase"/>
</dbReference>
<feature type="binding site" evidence="9">
    <location>
        <begin position="326"/>
        <end position="329"/>
    </location>
    <ligand>
        <name>GTP</name>
        <dbReference type="ChEBI" id="CHEBI:37565"/>
    </ligand>
</feature>
<feature type="domain" description="SRP54-type proteins GTP-binding" evidence="12">
    <location>
        <begin position="347"/>
        <end position="360"/>
    </location>
</feature>
<sequence length="405" mass="45331">MSFFKRLKNKFSGSDENQQQDEQLEQLETEQNSDEDKDKTSKKPKKLKEADFDEDGLISIEDFEEIEAQQLGAKFKAGLEKSRENFQEQLNNLIARYRKVDEDFFEALEEMLITADVGFNTVMQLVEELREEAQRRNISETEDLREVIVEKIVEIYHQDEENSEVMDLEDGRLNVILMVGVNGVGKTTTIGKLAHRYKSEGKKVMLAAGDTFRAGAIEQLKVWGERVGVEVMSQSEGSDPAAVMYDAINAAKSKEVDILICDTAGRLQNKSNLMNELEKVKRVIGRAVPEAPHEVLLCLDATTGQNALSQAKSFKEVTNVTGIVLTKLDGTAKGGIVLAIRNELHIPVKYVGLGEKLDDLQPFNPESYVYGLFADMIEQNVDEADEIAAPKSEDDDLEGNSNESK</sequence>
<dbReference type="EC" id="3.6.5.4" evidence="9"/>
<evidence type="ECO:0000313" key="14">
    <source>
        <dbReference type="Proteomes" id="UP000240859"/>
    </source>
</evidence>
<dbReference type="Proteomes" id="UP000240859">
    <property type="component" value="Unassembled WGS sequence"/>
</dbReference>
<dbReference type="SMART" id="SM00382">
    <property type="entry name" value="AAA"/>
    <property type="match status" value="1"/>
</dbReference>